<dbReference type="AlphaFoldDB" id="A0A6C0KLN6"/>
<feature type="transmembrane region" description="Helical" evidence="1">
    <location>
        <begin position="36"/>
        <end position="56"/>
    </location>
</feature>
<organism evidence="2">
    <name type="scientific">viral metagenome</name>
    <dbReference type="NCBI Taxonomy" id="1070528"/>
    <lineage>
        <taxon>unclassified sequences</taxon>
        <taxon>metagenomes</taxon>
        <taxon>organismal metagenomes</taxon>
    </lineage>
</organism>
<name>A0A6C0KLN6_9ZZZZ</name>
<proteinExistence type="predicted"/>
<keyword evidence="1" id="KW-0472">Membrane</keyword>
<reference evidence="2" key="1">
    <citation type="journal article" date="2020" name="Nature">
        <title>Giant virus diversity and host interactions through global metagenomics.</title>
        <authorList>
            <person name="Schulz F."/>
            <person name="Roux S."/>
            <person name="Paez-Espino D."/>
            <person name="Jungbluth S."/>
            <person name="Walsh D.A."/>
            <person name="Denef V.J."/>
            <person name="McMahon K.D."/>
            <person name="Konstantinidis K.T."/>
            <person name="Eloe-Fadrosh E.A."/>
            <person name="Kyrpides N.C."/>
            <person name="Woyke T."/>
        </authorList>
    </citation>
    <scope>NUCLEOTIDE SEQUENCE</scope>
    <source>
        <strain evidence="2">GVMAG-S-3300013006-158</strain>
    </source>
</reference>
<dbReference type="EMBL" id="MN740942">
    <property type="protein sequence ID" value="QHU18905.1"/>
    <property type="molecule type" value="Genomic_DNA"/>
</dbReference>
<evidence type="ECO:0000313" key="2">
    <source>
        <dbReference type="EMBL" id="QHU18905.1"/>
    </source>
</evidence>
<protein>
    <submittedName>
        <fullName evidence="2">Uncharacterized protein</fullName>
    </submittedName>
</protein>
<accession>A0A6C0KLN6</accession>
<keyword evidence="1" id="KW-0812">Transmembrane</keyword>
<sequence>MEYRRRSLLSFWDGPPRNPHDISVWNDKKDTHKTSYTHLFVGLFAFLCVVYLFYLCKRVSL</sequence>
<evidence type="ECO:0000256" key="1">
    <source>
        <dbReference type="SAM" id="Phobius"/>
    </source>
</evidence>
<keyword evidence="1" id="KW-1133">Transmembrane helix</keyword>